<feature type="compositionally biased region" description="Low complexity" evidence="1">
    <location>
        <begin position="188"/>
        <end position="198"/>
    </location>
</feature>
<protein>
    <submittedName>
        <fullName evidence="3">Uncharacterized protein</fullName>
    </submittedName>
</protein>
<feature type="transmembrane region" description="Helical" evidence="2">
    <location>
        <begin position="99"/>
        <end position="121"/>
    </location>
</feature>
<keyword evidence="2" id="KW-1133">Transmembrane helix</keyword>
<feature type="region of interest" description="Disordered" evidence="1">
    <location>
        <begin position="1"/>
        <end position="36"/>
    </location>
</feature>
<organism evidence="3">
    <name type="scientific">Arundo donax</name>
    <name type="common">Giant reed</name>
    <name type="synonym">Donax arundinaceus</name>
    <dbReference type="NCBI Taxonomy" id="35708"/>
    <lineage>
        <taxon>Eukaryota</taxon>
        <taxon>Viridiplantae</taxon>
        <taxon>Streptophyta</taxon>
        <taxon>Embryophyta</taxon>
        <taxon>Tracheophyta</taxon>
        <taxon>Spermatophyta</taxon>
        <taxon>Magnoliopsida</taxon>
        <taxon>Liliopsida</taxon>
        <taxon>Poales</taxon>
        <taxon>Poaceae</taxon>
        <taxon>PACMAD clade</taxon>
        <taxon>Arundinoideae</taxon>
        <taxon>Arundineae</taxon>
        <taxon>Arundo</taxon>
    </lineage>
</organism>
<feature type="compositionally biased region" description="Low complexity" evidence="1">
    <location>
        <begin position="144"/>
        <end position="159"/>
    </location>
</feature>
<keyword evidence="2" id="KW-0812">Transmembrane</keyword>
<accession>A0A0A9FU45</accession>
<dbReference type="EMBL" id="GBRH01186063">
    <property type="protein sequence ID" value="JAE11833.1"/>
    <property type="molecule type" value="Transcribed_RNA"/>
</dbReference>
<evidence type="ECO:0000313" key="3">
    <source>
        <dbReference type="EMBL" id="JAE11833.1"/>
    </source>
</evidence>
<sequence>MEAGVQQPTATGNQQPQQNNSTDAQPPAPPEASEVKPPSLELTKFAFAGFLAVSIPSITNCSLSRWTHTFILLTAISVVSALVWRLLAHKADPSPAEVVAAVITSSFAHAFAIAALVPFAVMADMNARLVVPDCHQQTVETKRSATTRAARRPASLRTANWVQLESAMRHMSSSGSQTGPASAADLRGPGTSGSQSGPDPDPDPNPPLQLHPPPPPPEPPPRPGPSSPEK</sequence>
<feature type="compositionally biased region" description="Polar residues" evidence="1">
    <location>
        <begin position="1"/>
        <end position="24"/>
    </location>
</feature>
<proteinExistence type="predicted"/>
<evidence type="ECO:0000256" key="2">
    <source>
        <dbReference type="SAM" id="Phobius"/>
    </source>
</evidence>
<feature type="region of interest" description="Disordered" evidence="1">
    <location>
        <begin position="138"/>
        <end position="230"/>
    </location>
</feature>
<reference evidence="3" key="2">
    <citation type="journal article" date="2015" name="Data Brief">
        <title>Shoot transcriptome of the giant reed, Arundo donax.</title>
        <authorList>
            <person name="Barrero R.A."/>
            <person name="Guerrero F.D."/>
            <person name="Moolhuijzen P."/>
            <person name="Goolsby J.A."/>
            <person name="Tidwell J."/>
            <person name="Bellgard S.E."/>
            <person name="Bellgard M.I."/>
        </authorList>
    </citation>
    <scope>NUCLEOTIDE SEQUENCE</scope>
    <source>
        <tissue evidence="3">Shoot tissue taken approximately 20 cm above the soil surface</tissue>
    </source>
</reference>
<keyword evidence="2" id="KW-0472">Membrane</keyword>
<evidence type="ECO:0000256" key="1">
    <source>
        <dbReference type="SAM" id="MobiDB-lite"/>
    </source>
</evidence>
<feature type="compositionally biased region" description="Polar residues" evidence="1">
    <location>
        <begin position="171"/>
        <end position="180"/>
    </location>
</feature>
<dbReference type="AlphaFoldDB" id="A0A0A9FU45"/>
<feature type="compositionally biased region" description="Pro residues" evidence="1">
    <location>
        <begin position="203"/>
        <end position="230"/>
    </location>
</feature>
<feature type="transmembrane region" description="Helical" evidence="2">
    <location>
        <begin position="70"/>
        <end position="87"/>
    </location>
</feature>
<name>A0A0A9FU45_ARUDO</name>
<reference evidence="3" key="1">
    <citation type="submission" date="2014-09" db="EMBL/GenBank/DDBJ databases">
        <authorList>
            <person name="Magalhaes I.L.F."/>
            <person name="Oliveira U."/>
            <person name="Santos F.R."/>
            <person name="Vidigal T.H.D.A."/>
            <person name="Brescovit A.D."/>
            <person name="Santos A.J."/>
        </authorList>
    </citation>
    <scope>NUCLEOTIDE SEQUENCE</scope>
    <source>
        <tissue evidence="3">Shoot tissue taken approximately 20 cm above the soil surface</tissue>
    </source>
</reference>